<dbReference type="InterPro" id="IPR024298">
    <property type="entry name" value="Sec16_Sec23-bd"/>
</dbReference>
<comment type="similarity">
    <text evidence="2">Belongs to the SEC16 family.</text>
</comment>
<dbReference type="Pfam" id="PF12931">
    <property type="entry name" value="TPR_Sec16"/>
    <property type="match status" value="1"/>
</dbReference>
<feature type="domain" description="Sec16 Sec23-binding" evidence="7">
    <location>
        <begin position="1224"/>
        <end position="1457"/>
    </location>
</feature>
<keyword evidence="4" id="KW-0256">Endoplasmic reticulum</keyword>
<name>A0A069DXS9_9HEMI</name>
<feature type="compositionally biased region" description="Low complexity" evidence="6">
    <location>
        <begin position="204"/>
        <end position="215"/>
    </location>
</feature>
<evidence type="ECO:0000256" key="5">
    <source>
        <dbReference type="ARBA" id="ARBA00022892"/>
    </source>
</evidence>
<dbReference type="CDD" id="cd09233">
    <property type="entry name" value="ACE1-Sec16-like"/>
    <property type="match status" value="1"/>
</dbReference>
<feature type="region of interest" description="Disordered" evidence="6">
    <location>
        <begin position="358"/>
        <end position="467"/>
    </location>
</feature>
<dbReference type="GO" id="GO:0016192">
    <property type="term" value="P:vesicle-mediated transport"/>
    <property type="evidence" value="ECO:0007669"/>
    <property type="project" value="UniProtKB-KW"/>
</dbReference>
<feature type="non-terminal residue" evidence="8">
    <location>
        <position position="1"/>
    </location>
</feature>
<feature type="compositionally biased region" description="Basic and acidic residues" evidence="6">
    <location>
        <begin position="867"/>
        <end position="887"/>
    </location>
</feature>
<reference evidence="8" key="1">
    <citation type="journal article" date="2015" name="J. Med. Entomol.">
        <title>A Deep Insight Into the Sialotranscriptome of the Chagas Disease Vector, Panstrongylus megistus (Hemiptera: Heteroptera).</title>
        <authorList>
            <person name="Ribeiro J.M."/>
            <person name="Schwarz A."/>
            <person name="Francischetti I.M."/>
        </authorList>
    </citation>
    <scope>NUCLEOTIDE SEQUENCE</scope>
    <source>
        <tissue evidence="8">Salivary glands</tissue>
    </source>
</reference>
<feature type="compositionally biased region" description="Low complexity" evidence="6">
    <location>
        <begin position="730"/>
        <end position="741"/>
    </location>
</feature>
<feature type="compositionally biased region" description="Low complexity" evidence="6">
    <location>
        <begin position="258"/>
        <end position="280"/>
    </location>
</feature>
<evidence type="ECO:0000313" key="8">
    <source>
        <dbReference type="EMBL" id="JAC88833.1"/>
    </source>
</evidence>
<dbReference type="EMBL" id="GBGD01000056">
    <property type="protein sequence ID" value="JAC88833.1"/>
    <property type="molecule type" value="mRNA"/>
</dbReference>
<protein>
    <submittedName>
        <fullName evidence="8">Putative sec23-binding domain of sec16</fullName>
    </submittedName>
</protein>
<feature type="region of interest" description="Disordered" evidence="6">
    <location>
        <begin position="1731"/>
        <end position="1753"/>
    </location>
</feature>
<evidence type="ECO:0000256" key="6">
    <source>
        <dbReference type="SAM" id="MobiDB-lite"/>
    </source>
</evidence>
<evidence type="ECO:0000256" key="2">
    <source>
        <dbReference type="ARBA" id="ARBA00005927"/>
    </source>
</evidence>
<dbReference type="GO" id="GO:0070973">
    <property type="term" value="P:protein localization to endoplasmic reticulum exit site"/>
    <property type="evidence" value="ECO:0007669"/>
    <property type="project" value="TreeGrafter"/>
</dbReference>
<sequence>VSRYKAQQSNLNDLPSQKQNDSNKLLRNTPFHSAPNSTVSSNSTDQIPQQSNNIPPTNTSSAFHNEKSIHESNLFPLNNNTSQIMHQQIRDGSQNEQIKSHFSQQNLSVKEQTSDVFSPSIADNEMASNQTDFSSHLSNSNILAEDIDLYHPSKQEIKESDETSSMQPQFEYHGSHKPPEQSQVSNQMSAFQPSSFQRHSFAHQPSISQQLPISQHTSNPQQTSDSQHFSISQQPTISHSVSQHPPLFHHVPASHPLSISQHQPVPQQQSIAQQPPASQHLPVSQHQSMMQQPPISQNLLISHHPAIAQQPPISQHVSKHQVIAQQPAISQLISISQHPPVSQECTIPQQSLGLQQNPVSQLQSLPQKLPNAPLPPVSQYQPASQQPPGLQQTPVSSQHASTSQQPLITKQPPDLQPSPPSQQTQQSTPLHQLTISQQSQVSHHIQENTDTTNLFSNSNQRANPPQEMFMPESHKVQASNLKSIQSVSVRDFNSAPLDESHLPQVSLSSNSQQRDKDTTIITQTRYTPSPQQLHRSQTPCNVAPPPSSIISQNINSTSSLTEIRKEAIENVPFENDTSTLNSSTTRNQMSFNFQNVLPVASSSPVSVQNIPENQERLPENHELPDNTENLHHDMKKLSLKREVENDSQIHCQVDRNQYLETGHLSGSKDHISVDNSPNVEAIDEGEAPPPGLHRLVTGQGCETRGPLSVGDHPLLMVGADSTIVDDNRQSSPSSSTAGSVSDNRNAQNGPVGDSEVHTRSGRLVQGQSIGDDTDGVREVPGEATPFHNRIVLGQMGRGITPPLVQDSTTRGDNSREREIVGRMVLGERYDDRDLSQTVNSQDDFRQSHRSLRRSRRGESSYEDEDHDYPSDRDRRVDEYKRRGDDRVRHRNRREHRSPEYRSDEEFEDRRGFSRMGRSERRPRDFSPDMAYYNNSYYRDDHRRHRRYDHYRDEYDDYYYRENRSRPSSRTGSDYRRMNMDYFSGRVNARPMFYTDLVGAIPYNPRAPEEYYEAMRRLDPMGYAAWYNQYMNSRYNVQQTQSNYNNDRASVHSGQSSTNNQRPTVETPQAGVEEEIGRDEEEFVPATAHIKGIIDNCGRLIVIDPHYPMDNQRRNVNIYKISKLQSDPDLDEFLESPGPFIPGITHRNTVLQYLKWISEKSTKSSEKLLYDLIHLSVKSNGELNGLDVADLLMESYKKSQTVEGFNLTERLVEQISSTDALTKFRELLQQGNKTEALEWAIDHGAWGHALFLASKMDERTHNNIMLRFANSIPHNDPLQTLYQLMSGHVPQASTCCADKKWSDWRPHLAMILGNPTGNTKLDRKAIIKLGDSLFSRGRIFASHFCYVTAQAEFTSYHQDAKFVLLGSNTNQEFSQFASCRAIMLTMCYEYGLKLRQANANIPSLQLYKLILATRLVDSGKNRIALQYCEIVANEAVRNECCERPLIASVIDLSSKLKMLDPALALTGDVETDPDWLAKLRNFYDNLSEDYDAGLAMRHAVSSSTVSEVGQEIIPYQQEKIETNEEVVNTYGSEPTLNKLEYNMPAVQPIQQSLQPPLSGQTSLPPEIVHQEEQHQAYQPNVLPPLGSNTYSTEPFPQQTAIDPYWSSSNGVQTYTYPRQENVETSTVASSKNNFFKASEEQLKLNEISKESNRSNKKSNENKAAKTEETQQGGGWFGGIWEKLSIRPKNQMRLPDDSNPSIIWDEKKKKWVNLDGDDDGQQAMKPPPRMVETVKSKPVVTENTSSAPPPVGNKYKIQKGKLMKSNYVNIMGTSSTNQSGTVRPMDGLFPTPVQPSNTNFFVPPPAEGNEYSPIDFINPGTVASNNKPIEGTTETKQDFPQGITAPTMYNPDRYPISSDC</sequence>
<evidence type="ECO:0000256" key="3">
    <source>
        <dbReference type="ARBA" id="ARBA00022448"/>
    </source>
</evidence>
<dbReference type="Gene3D" id="1.25.40.1030">
    <property type="match status" value="1"/>
</dbReference>
<feature type="region of interest" description="Disordered" evidence="6">
    <location>
        <begin position="1644"/>
        <end position="1675"/>
    </location>
</feature>
<feature type="region of interest" description="Disordered" evidence="6">
    <location>
        <begin position="664"/>
        <end position="815"/>
    </location>
</feature>
<feature type="region of interest" description="Disordered" evidence="6">
    <location>
        <begin position="157"/>
        <end position="292"/>
    </location>
</feature>
<dbReference type="GO" id="GO:0007030">
    <property type="term" value="P:Golgi organization"/>
    <property type="evidence" value="ECO:0007669"/>
    <property type="project" value="TreeGrafter"/>
</dbReference>
<proteinExistence type="evidence at transcript level"/>
<feature type="compositionally biased region" description="Polar residues" evidence="6">
    <location>
        <begin position="503"/>
        <end position="512"/>
    </location>
</feature>
<feature type="compositionally biased region" description="Polar residues" evidence="6">
    <location>
        <begin position="448"/>
        <end position="463"/>
    </location>
</feature>
<dbReference type="GO" id="GO:0070971">
    <property type="term" value="C:endoplasmic reticulum exit site"/>
    <property type="evidence" value="ECO:0007669"/>
    <property type="project" value="TreeGrafter"/>
</dbReference>
<feature type="compositionally biased region" description="Low complexity" evidence="6">
    <location>
        <begin position="421"/>
        <end position="443"/>
    </location>
</feature>
<accession>A0A069DXS9</accession>
<feature type="compositionally biased region" description="Polar residues" evidence="6">
    <location>
        <begin position="519"/>
        <end position="540"/>
    </location>
</feature>
<dbReference type="GO" id="GO:0012507">
    <property type="term" value="C:ER to Golgi transport vesicle membrane"/>
    <property type="evidence" value="ECO:0007669"/>
    <property type="project" value="TreeGrafter"/>
</dbReference>
<feature type="compositionally biased region" description="Polar residues" evidence="6">
    <location>
        <begin position="281"/>
        <end position="292"/>
    </location>
</feature>
<dbReference type="PANTHER" id="PTHR13402:SF6">
    <property type="entry name" value="SECRETORY 16, ISOFORM I"/>
    <property type="match status" value="1"/>
</dbReference>
<feature type="compositionally biased region" description="Polar residues" evidence="6">
    <location>
        <begin position="378"/>
        <end position="408"/>
    </location>
</feature>
<feature type="compositionally biased region" description="Basic and acidic residues" evidence="6">
    <location>
        <begin position="896"/>
        <end position="926"/>
    </location>
</feature>
<feature type="compositionally biased region" description="Polar residues" evidence="6">
    <location>
        <begin position="180"/>
        <end position="198"/>
    </location>
</feature>
<feature type="compositionally biased region" description="Polar residues" evidence="6">
    <location>
        <begin position="1045"/>
        <end position="1066"/>
    </location>
</feature>
<evidence type="ECO:0000256" key="1">
    <source>
        <dbReference type="ARBA" id="ARBA00004240"/>
    </source>
</evidence>
<feature type="region of interest" description="Disordered" evidence="6">
    <location>
        <begin position="1045"/>
        <end position="1075"/>
    </location>
</feature>
<organism evidence="8">
    <name type="scientific">Panstrongylus megistus</name>
    <dbReference type="NCBI Taxonomy" id="65343"/>
    <lineage>
        <taxon>Eukaryota</taxon>
        <taxon>Metazoa</taxon>
        <taxon>Ecdysozoa</taxon>
        <taxon>Arthropoda</taxon>
        <taxon>Hexapoda</taxon>
        <taxon>Insecta</taxon>
        <taxon>Pterygota</taxon>
        <taxon>Neoptera</taxon>
        <taxon>Paraneoptera</taxon>
        <taxon>Hemiptera</taxon>
        <taxon>Heteroptera</taxon>
        <taxon>Panheteroptera</taxon>
        <taxon>Cimicomorpha</taxon>
        <taxon>Reduviidae</taxon>
        <taxon>Triatominae</taxon>
        <taxon>Panstrongylus</taxon>
    </lineage>
</organism>
<feature type="compositionally biased region" description="Polar residues" evidence="6">
    <location>
        <begin position="216"/>
        <end position="243"/>
    </location>
</feature>
<evidence type="ECO:0000259" key="7">
    <source>
        <dbReference type="Pfam" id="PF12931"/>
    </source>
</evidence>
<feature type="compositionally biased region" description="Basic and acidic residues" evidence="6">
    <location>
        <begin position="1644"/>
        <end position="1667"/>
    </location>
</feature>
<feature type="region of interest" description="Disordered" evidence="6">
    <location>
        <begin position="499"/>
        <end position="553"/>
    </location>
</feature>
<dbReference type="PANTHER" id="PTHR13402">
    <property type="entry name" value="RGPR-RELATED"/>
    <property type="match status" value="1"/>
</dbReference>
<feature type="region of interest" description="Disordered" evidence="6">
    <location>
        <begin position="831"/>
        <end position="927"/>
    </location>
</feature>
<feature type="region of interest" description="Disordered" evidence="6">
    <location>
        <begin position="1"/>
        <end position="63"/>
    </location>
</feature>
<feature type="region of interest" description="Disordered" evidence="6">
    <location>
        <begin position="1818"/>
        <end position="1858"/>
    </location>
</feature>
<comment type="subcellular location">
    <subcellularLocation>
        <location evidence="1">Endoplasmic reticulum</location>
    </subcellularLocation>
</comment>
<keyword evidence="5" id="KW-0931">ER-Golgi transport</keyword>
<keyword evidence="3" id="KW-0813">Transport</keyword>
<evidence type="ECO:0000256" key="4">
    <source>
        <dbReference type="ARBA" id="ARBA00022824"/>
    </source>
</evidence>